<proteinExistence type="predicted"/>
<feature type="region of interest" description="Disordered" evidence="1">
    <location>
        <begin position="789"/>
        <end position="835"/>
    </location>
</feature>
<evidence type="ECO:0000256" key="1">
    <source>
        <dbReference type="SAM" id="MobiDB-lite"/>
    </source>
</evidence>
<protein>
    <submittedName>
        <fullName evidence="2">Uncharacterized protein</fullName>
    </submittedName>
</protein>
<dbReference type="EMBL" id="HBJA01080740">
    <property type="protein sequence ID" value="CAE0817076.1"/>
    <property type="molecule type" value="Transcribed_RNA"/>
</dbReference>
<gene>
    <name evidence="2" type="ORF">EGYM00163_LOCUS28238</name>
</gene>
<feature type="region of interest" description="Disordered" evidence="1">
    <location>
        <begin position="530"/>
        <end position="553"/>
    </location>
</feature>
<organism evidence="2">
    <name type="scientific">Eutreptiella gymnastica</name>
    <dbReference type="NCBI Taxonomy" id="73025"/>
    <lineage>
        <taxon>Eukaryota</taxon>
        <taxon>Discoba</taxon>
        <taxon>Euglenozoa</taxon>
        <taxon>Euglenida</taxon>
        <taxon>Spirocuta</taxon>
        <taxon>Euglenophyceae</taxon>
        <taxon>Eutreptiales</taxon>
        <taxon>Eutreptiaceae</taxon>
        <taxon>Eutreptiella</taxon>
    </lineage>
</organism>
<feature type="region of interest" description="Disordered" evidence="1">
    <location>
        <begin position="22"/>
        <end position="54"/>
    </location>
</feature>
<accession>A0A7S4FW24</accession>
<name>A0A7S4FW24_9EUGL</name>
<feature type="compositionally biased region" description="Acidic residues" evidence="1">
    <location>
        <begin position="789"/>
        <end position="801"/>
    </location>
</feature>
<sequence length="835" mass="95380">MKRLKHKSLSSDGASFIAELTARSLSPRKQASPRKQDVSDGAITVDDLIGPPETPVDTAVHHALTDKYDSQITVLMEKLHNARRTWDLKWDGGVALGMKAPKEGTPSKRKEESTSAVGRIQKVTSRQRAISALSVGQELDRSHSSTQSMTSGLKYKLDLYKNDEQARKDLQQRCKSRRPRGMDWIEYNRIQQMAPSDETLRVQSKYNTERRRKQQVMVTAHRKQNWRQKMAVRLSSTLGDQSAGDVAIESIECQLDNEFRCTIWRMAVIVHACHLSWLRGTEVVKAGGFCLRTYRLALMVHRKMMPAVVAYRRRRHKHMWLYLRWAVQIFTLYKMVSNRARATDRIRNSLRGTGFGQKFQLKIRAYIGAARKVQRAVAGFLQSKSLRTQVMMIQVNALEEAQKQKAQETSQGDIGALMRMESMYTGFGGDSEVIDFGDGEDQPVRNNSFRRGSMVLDRRRSSILPKGVRFMDKDFAPDGPPAGRRKSVFDIAQKQAKGVRFAESGPPQDGPPAGRRKSIFDIAQKEAKTSKSRGVHFADGSAPTKKKVQASEKKKGVRFGFEEDTVREEERAQQRYEESQKNEVEAQLVKHGIPFPIKLNVIEYYLRDRMIAHKSAYARWFVQKKLDENRYFASLTTESAAKHAPLFTKFPSSNSSKRRLGAIVTAVIAGVRARSLRPKPLAPPPRLPHYLHASDVKKILDDMRDFQRAKLKALMDETNDQIMCKANFKRSFQAKLQRYNRQNKLQEEAWIKNNHLFREHFRLKSEDTTAYAREESTWAFGSQFTQWLQDEEGDDEEEDPNASEPFNFFDRFGSTTAQSFAPSPVTAEDDDIQGA</sequence>
<feature type="region of interest" description="Disordered" evidence="1">
    <location>
        <begin position="497"/>
        <end position="516"/>
    </location>
</feature>
<evidence type="ECO:0000313" key="2">
    <source>
        <dbReference type="EMBL" id="CAE0817076.1"/>
    </source>
</evidence>
<reference evidence="2" key="1">
    <citation type="submission" date="2021-01" db="EMBL/GenBank/DDBJ databases">
        <authorList>
            <person name="Corre E."/>
            <person name="Pelletier E."/>
            <person name="Niang G."/>
            <person name="Scheremetjew M."/>
            <person name="Finn R."/>
            <person name="Kale V."/>
            <person name="Holt S."/>
            <person name="Cochrane G."/>
            <person name="Meng A."/>
            <person name="Brown T."/>
            <person name="Cohen L."/>
        </authorList>
    </citation>
    <scope>NUCLEOTIDE SEQUENCE</scope>
    <source>
        <strain evidence="2">CCMP1594</strain>
    </source>
</reference>
<dbReference type="AlphaFoldDB" id="A0A7S4FW24"/>